<gene>
    <name evidence="2" type="ORF">SAMN05421759_1192</name>
</gene>
<reference evidence="3" key="1">
    <citation type="submission" date="2017-01" db="EMBL/GenBank/DDBJ databases">
        <authorList>
            <person name="Varghese N."/>
            <person name="Submissions S."/>
        </authorList>
    </citation>
    <scope>NUCLEOTIDE SEQUENCE [LARGE SCALE GENOMIC DNA]</scope>
    <source>
        <strain evidence="3">DSM 29430</strain>
    </source>
</reference>
<name>A0A1N7PRK1_9RHOB</name>
<dbReference type="InterPro" id="IPR054209">
    <property type="entry name" value="DUF6916"/>
</dbReference>
<protein>
    <recommendedName>
        <fullName evidence="1">DUF6916 domain-containing protein</fullName>
    </recommendedName>
</protein>
<sequence>MGMDGQKSLSLQDFTDLVDDTFTVSFGETTLEARLVEAKAMGTGLREGGAFSLLWQGPAEPALVQATYEVAHAATGPLDIFLVPVARNDDGYCYEAVFT</sequence>
<evidence type="ECO:0000313" key="3">
    <source>
        <dbReference type="Proteomes" id="UP000186684"/>
    </source>
</evidence>
<organism evidence="2 3">
    <name type="scientific">Roseivivax lentus</name>
    <dbReference type="NCBI Taxonomy" id="633194"/>
    <lineage>
        <taxon>Bacteria</taxon>
        <taxon>Pseudomonadati</taxon>
        <taxon>Pseudomonadota</taxon>
        <taxon>Alphaproteobacteria</taxon>
        <taxon>Rhodobacterales</taxon>
        <taxon>Roseobacteraceae</taxon>
        <taxon>Roseivivax</taxon>
    </lineage>
</organism>
<accession>A0A1N7PRK1</accession>
<dbReference type="Proteomes" id="UP000186684">
    <property type="component" value="Unassembled WGS sequence"/>
</dbReference>
<dbReference type="AlphaFoldDB" id="A0A1N7PRK1"/>
<evidence type="ECO:0000259" key="1">
    <source>
        <dbReference type="Pfam" id="PF21880"/>
    </source>
</evidence>
<feature type="domain" description="DUF6916" evidence="1">
    <location>
        <begin position="9"/>
        <end position="98"/>
    </location>
</feature>
<dbReference type="Pfam" id="PF21880">
    <property type="entry name" value="DUF6916"/>
    <property type="match status" value="1"/>
</dbReference>
<keyword evidence="3" id="KW-1185">Reference proteome</keyword>
<evidence type="ECO:0000313" key="2">
    <source>
        <dbReference type="EMBL" id="SIT13067.1"/>
    </source>
</evidence>
<dbReference type="EMBL" id="FTOQ01000019">
    <property type="protein sequence ID" value="SIT13067.1"/>
    <property type="molecule type" value="Genomic_DNA"/>
</dbReference>
<proteinExistence type="predicted"/>